<dbReference type="Proteomes" id="UP000247584">
    <property type="component" value="Unassembled WGS sequence"/>
</dbReference>
<name>A0ABX5PTC7_9GAMM</name>
<keyword evidence="2" id="KW-1185">Reference proteome</keyword>
<organism evidence="1 2">
    <name type="scientific">Shewanella chilikensis</name>
    <dbReference type="NCBI Taxonomy" id="558541"/>
    <lineage>
        <taxon>Bacteria</taxon>
        <taxon>Pseudomonadati</taxon>
        <taxon>Pseudomonadota</taxon>
        <taxon>Gammaproteobacteria</taxon>
        <taxon>Alteromonadales</taxon>
        <taxon>Shewanellaceae</taxon>
        <taxon>Shewanella</taxon>
    </lineage>
</organism>
<sequence length="52" mass="6315">MRHRKMAGFLNRLYYTFPYQDLFSHENEEYIHLSQFVSATRQSSDYTPIVLL</sequence>
<reference evidence="1 2" key="1">
    <citation type="submission" date="2018-06" db="EMBL/GenBank/DDBJ databases">
        <title>Genomic Encyclopedia of Type Strains, Phase III (KMG-III): the genomes of soil and plant-associated and newly described type strains.</title>
        <authorList>
            <person name="Whitman W."/>
        </authorList>
    </citation>
    <scope>NUCLEOTIDE SEQUENCE [LARGE SCALE GENOMIC DNA]</scope>
    <source>
        <strain evidence="1 2">JC5</strain>
    </source>
</reference>
<gene>
    <name evidence="1" type="ORF">C8J23_101107</name>
</gene>
<comment type="caution">
    <text evidence="1">The sequence shown here is derived from an EMBL/GenBank/DDBJ whole genome shotgun (WGS) entry which is preliminary data.</text>
</comment>
<proteinExistence type="predicted"/>
<accession>A0ABX5PTC7</accession>
<protein>
    <submittedName>
        <fullName evidence="1">Uncharacterized protein</fullName>
    </submittedName>
</protein>
<evidence type="ECO:0000313" key="1">
    <source>
        <dbReference type="EMBL" id="PYE61069.1"/>
    </source>
</evidence>
<evidence type="ECO:0000313" key="2">
    <source>
        <dbReference type="Proteomes" id="UP000247584"/>
    </source>
</evidence>
<dbReference type="EMBL" id="QJSY01000001">
    <property type="protein sequence ID" value="PYE61069.1"/>
    <property type="molecule type" value="Genomic_DNA"/>
</dbReference>